<dbReference type="AlphaFoldDB" id="A0A645DX74"/>
<feature type="domain" description="Major facilitator superfamily (MFS) profile" evidence="2">
    <location>
        <begin position="1"/>
        <end position="143"/>
    </location>
</feature>
<comment type="caution">
    <text evidence="3">The sequence shown here is derived from an EMBL/GenBank/DDBJ whole genome shotgun (WGS) entry which is preliminary data.</text>
</comment>
<dbReference type="InterPro" id="IPR011701">
    <property type="entry name" value="MFS"/>
</dbReference>
<sequence>MTTIATLMLIANLTTIFTRPILGKMIDRWGEGKALTFNYSVVAVLFLCYAFVSNTSILYAIFIIDHVFLGFEVAITTFLCKIAPPSDIAPSLAMGSSINHITGVLMPIVGGYLWTISPIATFVSGSLLSLCSLYQSWRLPAPETVNAAAD</sequence>
<evidence type="ECO:0000313" key="3">
    <source>
        <dbReference type="EMBL" id="MPM93728.1"/>
    </source>
</evidence>
<dbReference type="GO" id="GO:0022857">
    <property type="term" value="F:transmembrane transporter activity"/>
    <property type="evidence" value="ECO:0007669"/>
    <property type="project" value="InterPro"/>
</dbReference>
<dbReference type="Pfam" id="PF07690">
    <property type="entry name" value="MFS_1"/>
    <property type="match status" value="1"/>
</dbReference>
<feature type="transmembrane region" description="Helical" evidence="1">
    <location>
        <begin position="6"/>
        <end position="22"/>
    </location>
</feature>
<evidence type="ECO:0000256" key="1">
    <source>
        <dbReference type="SAM" id="Phobius"/>
    </source>
</evidence>
<dbReference type="InterPro" id="IPR052528">
    <property type="entry name" value="Sugar_transport-like"/>
</dbReference>
<dbReference type="InterPro" id="IPR020846">
    <property type="entry name" value="MFS_dom"/>
</dbReference>
<evidence type="ECO:0000259" key="2">
    <source>
        <dbReference type="PROSITE" id="PS50850"/>
    </source>
</evidence>
<dbReference type="EMBL" id="VSSQ01040470">
    <property type="protein sequence ID" value="MPM93728.1"/>
    <property type="molecule type" value="Genomic_DNA"/>
</dbReference>
<protein>
    <recommendedName>
        <fullName evidence="2">Major facilitator superfamily (MFS) profile domain-containing protein</fullName>
    </recommendedName>
</protein>
<keyword evidence="1" id="KW-1133">Transmembrane helix</keyword>
<feature type="transmembrane region" description="Helical" evidence="1">
    <location>
        <begin position="119"/>
        <end position="137"/>
    </location>
</feature>
<reference evidence="3" key="1">
    <citation type="submission" date="2019-08" db="EMBL/GenBank/DDBJ databases">
        <authorList>
            <person name="Kucharzyk K."/>
            <person name="Murdoch R.W."/>
            <person name="Higgins S."/>
            <person name="Loffler F."/>
        </authorList>
    </citation>
    <scope>NUCLEOTIDE SEQUENCE</scope>
</reference>
<proteinExistence type="predicted"/>
<dbReference type="InterPro" id="IPR036259">
    <property type="entry name" value="MFS_trans_sf"/>
</dbReference>
<keyword evidence="1" id="KW-0812">Transmembrane</keyword>
<dbReference type="PANTHER" id="PTHR23526">
    <property type="entry name" value="INTEGRAL MEMBRANE TRANSPORT PROTEIN-RELATED"/>
    <property type="match status" value="1"/>
</dbReference>
<accession>A0A645DX74</accession>
<gene>
    <name evidence="3" type="ORF">SDC9_140870</name>
</gene>
<dbReference type="Gene3D" id="1.20.1250.20">
    <property type="entry name" value="MFS general substrate transporter like domains"/>
    <property type="match status" value="1"/>
</dbReference>
<keyword evidence="1" id="KW-0472">Membrane</keyword>
<dbReference type="PANTHER" id="PTHR23526:SF2">
    <property type="entry name" value="MAJOR FACILITATOR SUPERFAMILY (MFS) PROFILE DOMAIN-CONTAINING PROTEIN"/>
    <property type="match status" value="1"/>
</dbReference>
<dbReference type="SUPFAM" id="SSF103473">
    <property type="entry name" value="MFS general substrate transporter"/>
    <property type="match status" value="1"/>
</dbReference>
<organism evidence="3">
    <name type="scientific">bioreactor metagenome</name>
    <dbReference type="NCBI Taxonomy" id="1076179"/>
    <lineage>
        <taxon>unclassified sequences</taxon>
        <taxon>metagenomes</taxon>
        <taxon>ecological metagenomes</taxon>
    </lineage>
</organism>
<dbReference type="PROSITE" id="PS50850">
    <property type="entry name" value="MFS"/>
    <property type="match status" value="1"/>
</dbReference>
<name>A0A645DX74_9ZZZZ</name>